<evidence type="ECO:0000313" key="3">
    <source>
        <dbReference type="Proteomes" id="UP000663872"/>
    </source>
</evidence>
<evidence type="ECO:0000313" key="2">
    <source>
        <dbReference type="EMBL" id="CAF4711331.1"/>
    </source>
</evidence>
<dbReference type="EMBL" id="CAJNYT010000380">
    <property type="protein sequence ID" value="CAF3346448.1"/>
    <property type="molecule type" value="Genomic_DNA"/>
</dbReference>
<reference evidence="1" key="1">
    <citation type="submission" date="2021-02" db="EMBL/GenBank/DDBJ databases">
        <authorList>
            <person name="Nowell W R."/>
        </authorList>
    </citation>
    <scope>NUCLEOTIDE SEQUENCE</scope>
</reference>
<evidence type="ECO:0000313" key="1">
    <source>
        <dbReference type="EMBL" id="CAF3346448.1"/>
    </source>
</evidence>
<proteinExistence type="predicted"/>
<sequence length="283" mass="33538">MIINSNINNNRNSQTTTIITHNNIIKDTSIRVSKHALDYASEYHHQLIRIAYDPKLKDQREGSKFIQAFINYTKIDFYNQNISVELLDKKKEYDALFISRKISIFEQLYDVDEFLPLPKLLICSKYNQPGHVKNYCKSANFNICRRCGNDRSNNDNHKECKINCHHCKGDHISTDYKCSFIQEYRRRLIIELQKHPDFLSPDIQLFVPSEYREQGDRTKIIFNKSAHNCQQRFDQQLIYDRNYFNVWSQISSHSSNTNMESLIMNIQQTLKDKIKAINNELNQ</sequence>
<dbReference type="Proteomes" id="UP000663872">
    <property type="component" value="Unassembled WGS sequence"/>
</dbReference>
<accession>A0A817VA09</accession>
<dbReference type="Proteomes" id="UP000663848">
    <property type="component" value="Unassembled WGS sequence"/>
</dbReference>
<gene>
    <name evidence="1" type="ORF">GRG538_LOCUS5110</name>
    <name evidence="2" type="ORF">QYT958_LOCUS18382</name>
</gene>
<dbReference type="EMBL" id="CAJOBR010002899">
    <property type="protein sequence ID" value="CAF4711331.1"/>
    <property type="molecule type" value="Genomic_DNA"/>
</dbReference>
<dbReference type="AlphaFoldDB" id="A0A817VA09"/>
<comment type="caution">
    <text evidence="1">The sequence shown here is derived from an EMBL/GenBank/DDBJ whole genome shotgun (WGS) entry which is preliminary data.</text>
</comment>
<name>A0A817VA09_9BILA</name>
<protein>
    <submittedName>
        <fullName evidence="1">Uncharacterized protein</fullName>
    </submittedName>
</protein>
<organism evidence="1 3">
    <name type="scientific">Rotaria socialis</name>
    <dbReference type="NCBI Taxonomy" id="392032"/>
    <lineage>
        <taxon>Eukaryota</taxon>
        <taxon>Metazoa</taxon>
        <taxon>Spiralia</taxon>
        <taxon>Gnathifera</taxon>
        <taxon>Rotifera</taxon>
        <taxon>Eurotatoria</taxon>
        <taxon>Bdelloidea</taxon>
        <taxon>Philodinida</taxon>
        <taxon>Philodinidae</taxon>
        <taxon>Rotaria</taxon>
    </lineage>
</organism>